<protein>
    <recommendedName>
        <fullName evidence="4">Thioredoxin-like fold domain-containing protein</fullName>
    </recommendedName>
</protein>
<sequence>MMNITRSEKMILSLVTVILLLIISNSITGYYLYKEYSQFLMDTDSSQRHEMVVSRYTSDVYAKPLNEDFYEYLRPDGSTALALKDGSYVFYGSNLKVDKVLWGESGFVEEIHNVYSNTSQKAIYDGYKDEIVLSNFGTLDNPKTYSDAKYREKKGILQQDYANRLSQLSEHENRQNLAIASKSNSASQKLSNSNENSKFAPQKELTIESKSSVKDTASLLPGADCSIHYCKEGDLPAYPLPIKALKSIAALPKTDQLPFFTVGNTRNGVDLTVIWDVDCPKCAKFYRDVLNPLIKDGKSVRFLVSTNEAYDDIQPSKWNKMAQLLCDVEPIQIIKKDKLNLPYLPQPKSECGISTIQPKVKALKQTLAQFGLNGPTPVSFARKGMLYGAIFNLEETKRYIAQ</sequence>
<dbReference type="Proteomes" id="UP001059912">
    <property type="component" value="Plasmid unnamed1"/>
</dbReference>
<organism evidence="2 3">
    <name type="scientific">Vibrio campbellii</name>
    <dbReference type="NCBI Taxonomy" id="680"/>
    <lineage>
        <taxon>Bacteria</taxon>
        <taxon>Pseudomonadati</taxon>
        <taxon>Pseudomonadota</taxon>
        <taxon>Gammaproteobacteria</taxon>
        <taxon>Vibrionales</taxon>
        <taxon>Vibrionaceae</taxon>
        <taxon>Vibrio</taxon>
    </lineage>
</organism>
<geneLocation type="plasmid" evidence="2 3">
    <name>unnamed1</name>
</geneLocation>
<dbReference type="InterPro" id="IPR036249">
    <property type="entry name" value="Thioredoxin-like_sf"/>
</dbReference>
<evidence type="ECO:0000313" key="2">
    <source>
        <dbReference type="EMBL" id="UTZ34887.1"/>
    </source>
</evidence>
<feature type="region of interest" description="Disordered" evidence="1">
    <location>
        <begin position="181"/>
        <end position="204"/>
    </location>
</feature>
<evidence type="ECO:0000256" key="1">
    <source>
        <dbReference type="SAM" id="MobiDB-lite"/>
    </source>
</evidence>
<name>A0ABY5IPH6_9VIBR</name>
<keyword evidence="3" id="KW-1185">Reference proteome</keyword>
<accession>A0ABY5IPH6</accession>
<keyword evidence="2" id="KW-0614">Plasmid</keyword>
<evidence type="ECO:0000313" key="3">
    <source>
        <dbReference type="Proteomes" id="UP001059912"/>
    </source>
</evidence>
<dbReference type="SUPFAM" id="SSF52833">
    <property type="entry name" value="Thioredoxin-like"/>
    <property type="match status" value="1"/>
</dbReference>
<feature type="compositionally biased region" description="Polar residues" evidence="1">
    <location>
        <begin position="181"/>
        <end position="199"/>
    </location>
</feature>
<dbReference type="EMBL" id="CP050472">
    <property type="protein sequence ID" value="UTZ34887.1"/>
    <property type="molecule type" value="Genomic_DNA"/>
</dbReference>
<dbReference type="Gene3D" id="3.40.30.10">
    <property type="entry name" value="Glutaredoxin"/>
    <property type="match status" value="1"/>
</dbReference>
<proteinExistence type="predicted"/>
<gene>
    <name evidence="2" type="ORF">HB762_26870</name>
</gene>
<evidence type="ECO:0008006" key="4">
    <source>
        <dbReference type="Google" id="ProtNLM"/>
    </source>
</evidence>
<dbReference type="RefSeq" id="WP_255904817.1">
    <property type="nucleotide sequence ID" value="NZ_CP050472.1"/>
</dbReference>
<reference evidence="2" key="1">
    <citation type="submission" date="2020-03" db="EMBL/GenBank/DDBJ databases">
        <title>Five strains of Vibrio campbellii isolated from Mariana Trench.</title>
        <authorList>
            <person name="Liang J."/>
            <person name="Zhang X.-H."/>
        </authorList>
    </citation>
    <scope>NUCLEOTIDE SEQUENCE</scope>
    <source>
        <strain evidence="2">LJC013</strain>
        <plasmid evidence="2">unnamed1</plasmid>
    </source>
</reference>